<dbReference type="InterPro" id="IPR036197">
    <property type="entry name" value="NarG-like_sf"/>
</dbReference>
<feature type="transmembrane region" description="Helical" evidence="1">
    <location>
        <begin position="238"/>
        <end position="257"/>
    </location>
</feature>
<dbReference type="SUPFAM" id="SSF103501">
    <property type="entry name" value="Respiratory nitrate reductase 1 gamma chain"/>
    <property type="match status" value="1"/>
</dbReference>
<feature type="transmembrane region" description="Helical" evidence="1">
    <location>
        <begin position="12"/>
        <end position="29"/>
    </location>
</feature>
<dbReference type="EMBL" id="JXIQ01000016">
    <property type="protein sequence ID" value="KIY23530.1"/>
    <property type="molecule type" value="Genomic_DNA"/>
</dbReference>
<dbReference type="PATRIC" id="fig|285983.3.peg.2129"/>
<organism evidence="2 3">
    <name type="scientific">Mesobacillus subterraneus</name>
    <dbReference type="NCBI Taxonomy" id="285983"/>
    <lineage>
        <taxon>Bacteria</taxon>
        <taxon>Bacillati</taxon>
        <taxon>Bacillota</taxon>
        <taxon>Bacilli</taxon>
        <taxon>Bacillales</taxon>
        <taxon>Bacillaceae</taxon>
        <taxon>Mesobacillus</taxon>
    </lineage>
</organism>
<gene>
    <name evidence="2" type="ORF">UB32_02515</name>
</gene>
<accession>A0A0D6ZE11</accession>
<keyword evidence="1" id="KW-1133">Transmembrane helix</keyword>
<keyword evidence="3" id="KW-1185">Reference proteome</keyword>
<feature type="transmembrane region" description="Helical" evidence="1">
    <location>
        <begin position="41"/>
        <end position="64"/>
    </location>
</feature>
<protein>
    <submittedName>
        <fullName evidence="2">MFS transporter</fullName>
    </submittedName>
</protein>
<feature type="transmembrane region" description="Helical" evidence="1">
    <location>
        <begin position="118"/>
        <end position="139"/>
    </location>
</feature>
<dbReference type="Gene3D" id="1.20.950.20">
    <property type="entry name" value="Transmembrane di-heme cytochromes, Chain C"/>
    <property type="match status" value="1"/>
</dbReference>
<keyword evidence="1" id="KW-0472">Membrane</keyword>
<feature type="transmembrane region" description="Helical" evidence="1">
    <location>
        <begin position="212"/>
        <end position="232"/>
    </location>
</feature>
<dbReference type="Proteomes" id="UP000032512">
    <property type="component" value="Unassembled WGS sequence"/>
</dbReference>
<proteinExistence type="predicted"/>
<comment type="caution">
    <text evidence="2">The sequence shown here is derived from an EMBL/GenBank/DDBJ whole genome shotgun (WGS) entry which is preliminary data.</text>
</comment>
<name>A0A0D6ZE11_9BACI</name>
<feature type="transmembrane region" description="Helical" evidence="1">
    <location>
        <begin position="170"/>
        <end position="191"/>
    </location>
</feature>
<reference evidence="2 3" key="1">
    <citation type="submission" date="2015-01" db="EMBL/GenBank/DDBJ databases">
        <title>Draft genome sequences of the supercritical CO2 tolerant bacteria Bacillus subterraneus MITOT1 and Bacillus cereus MIT0214.</title>
        <authorList>
            <person name="Peet K.C."/>
            <person name="Thompson J.R."/>
        </authorList>
    </citation>
    <scope>NUCLEOTIDE SEQUENCE [LARGE SCALE GENOMIC DNA]</scope>
    <source>
        <strain evidence="2 3">MITOT1</strain>
    </source>
</reference>
<evidence type="ECO:0000313" key="2">
    <source>
        <dbReference type="EMBL" id="KIY23530.1"/>
    </source>
</evidence>
<sequence>MYKFEKSFYSKTSMYSFVAVMILFFSMWFSTSNFVHIDMALLGYAISSAVFAIGLTIRMSFWMWRKATNRVAKRSIGNLFTKERMKRNGKALVRTLIDNIILQKFIFKRGLYRGIQHLMISWGCIISFGITFGLTFGWMRFDLIDSETYQIIVFDMPTITMAADGIFAEIVYNGLNIGAIMVLIGTGMALYRRITDYDVKVTQRFEFDILPLIILLAVTVTGLFLTIMYTFLGGWMHHYMSLIHQVTVIIMLMYFPFGKLFHVPIRPLATAVPMSYQEVIKVDTKSCKSCGQPYSNDDQIADVQAILKSQNFDLQLADGTYLSDYCTGCRRRMRAMKQMNLESPQGNPYGPVNTNNGIHLSGFSKKRSEEFYGLDQDAKEEKIDEPISR</sequence>
<dbReference type="AlphaFoldDB" id="A0A0D6ZE11"/>
<evidence type="ECO:0000313" key="3">
    <source>
        <dbReference type="Proteomes" id="UP000032512"/>
    </source>
</evidence>
<evidence type="ECO:0000256" key="1">
    <source>
        <dbReference type="SAM" id="Phobius"/>
    </source>
</evidence>
<dbReference type="RefSeq" id="WP_241768412.1">
    <property type="nucleotide sequence ID" value="NZ_JXIQ01000016.1"/>
</dbReference>
<keyword evidence="1" id="KW-0812">Transmembrane</keyword>